<reference evidence="1" key="2">
    <citation type="journal article" date="2015" name="Fish Shellfish Immunol.">
        <title>Early steps in the European eel (Anguilla anguilla)-Vibrio vulnificus interaction in the gills: Role of the RtxA13 toxin.</title>
        <authorList>
            <person name="Callol A."/>
            <person name="Pajuelo D."/>
            <person name="Ebbesson L."/>
            <person name="Teles M."/>
            <person name="MacKenzie S."/>
            <person name="Amaro C."/>
        </authorList>
    </citation>
    <scope>NUCLEOTIDE SEQUENCE</scope>
</reference>
<reference evidence="1" key="1">
    <citation type="submission" date="2014-11" db="EMBL/GenBank/DDBJ databases">
        <authorList>
            <person name="Amaro Gonzalez C."/>
        </authorList>
    </citation>
    <scope>NUCLEOTIDE SEQUENCE</scope>
</reference>
<accession>A0A0E9UC22</accession>
<proteinExistence type="predicted"/>
<dbReference type="AlphaFoldDB" id="A0A0E9UC22"/>
<sequence>MSLKTEKEKMELTILFKITPEGFLLVK</sequence>
<protein>
    <submittedName>
        <fullName evidence="1">Uncharacterized protein</fullName>
    </submittedName>
</protein>
<name>A0A0E9UC22_ANGAN</name>
<organism evidence="1">
    <name type="scientific">Anguilla anguilla</name>
    <name type="common">European freshwater eel</name>
    <name type="synonym">Muraena anguilla</name>
    <dbReference type="NCBI Taxonomy" id="7936"/>
    <lineage>
        <taxon>Eukaryota</taxon>
        <taxon>Metazoa</taxon>
        <taxon>Chordata</taxon>
        <taxon>Craniata</taxon>
        <taxon>Vertebrata</taxon>
        <taxon>Euteleostomi</taxon>
        <taxon>Actinopterygii</taxon>
        <taxon>Neopterygii</taxon>
        <taxon>Teleostei</taxon>
        <taxon>Anguilliformes</taxon>
        <taxon>Anguillidae</taxon>
        <taxon>Anguilla</taxon>
    </lineage>
</organism>
<dbReference type="EMBL" id="GBXM01045196">
    <property type="protein sequence ID" value="JAH63381.1"/>
    <property type="molecule type" value="Transcribed_RNA"/>
</dbReference>
<evidence type="ECO:0000313" key="1">
    <source>
        <dbReference type="EMBL" id="JAH63381.1"/>
    </source>
</evidence>